<evidence type="ECO:0000313" key="1">
    <source>
        <dbReference type="EMBL" id="SUZ90815.1"/>
    </source>
</evidence>
<dbReference type="AlphaFoldDB" id="A0A381RG80"/>
<gene>
    <name evidence="1" type="ORF">METZ01_LOCUS43669</name>
</gene>
<dbReference type="EMBL" id="UINC01001925">
    <property type="protein sequence ID" value="SUZ90815.1"/>
    <property type="molecule type" value="Genomic_DNA"/>
</dbReference>
<proteinExistence type="predicted"/>
<reference evidence="1" key="1">
    <citation type="submission" date="2018-05" db="EMBL/GenBank/DDBJ databases">
        <authorList>
            <person name="Lanie J.A."/>
            <person name="Ng W.-L."/>
            <person name="Kazmierczak K.M."/>
            <person name="Andrzejewski T.M."/>
            <person name="Davidsen T.M."/>
            <person name="Wayne K.J."/>
            <person name="Tettelin H."/>
            <person name="Glass J.I."/>
            <person name="Rusch D."/>
            <person name="Podicherti R."/>
            <person name="Tsui H.-C.T."/>
            <person name="Winkler M.E."/>
        </authorList>
    </citation>
    <scope>NUCLEOTIDE SEQUENCE</scope>
</reference>
<protein>
    <submittedName>
        <fullName evidence="1">Uncharacterized protein</fullName>
    </submittedName>
</protein>
<name>A0A381RG80_9ZZZZ</name>
<organism evidence="1">
    <name type="scientific">marine metagenome</name>
    <dbReference type="NCBI Taxonomy" id="408172"/>
    <lineage>
        <taxon>unclassified sequences</taxon>
        <taxon>metagenomes</taxon>
        <taxon>ecological metagenomes</taxon>
    </lineage>
</organism>
<accession>A0A381RG80</accession>
<sequence>MGQTYVSRRDLGYPTVWQKRVVDTPNISDSSRM</sequence>